<dbReference type="EMBL" id="CP008796">
    <property type="protein sequence ID" value="AIH04031.1"/>
    <property type="molecule type" value="Genomic_DNA"/>
</dbReference>
<feature type="domain" description="Serine/threonine specific protein phosphatases" evidence="1">
    <location>
        <begin position="70"/>
        <end position="75"/>
    </location>
</feature>
<dbReference type="RefSeq" id="WP_038060939.1">
    <property type="nucleotide sequence ID" value="NZ_CP008796.1"/>
</dbReference>
<dbReference type="KEGG" id="tcm:HL41_04175"/>
<evidence type="ECO:0000313" key="3">
    <source>
        <dbReference type="Proteomes" id="UP000028481"/>
    </source>
</evidence>
<dbReference type="Pfam" id="PF00149">
    <property type="entry name" value="Metallophos"/>
    <property type="match status" value="1"/>
</dbReference>
<dbReference type="PaxDb" id="289377-HL41_04175"/>
<dbReference type="GO" id="GO:0110154">
    <property type="term" value="P:RNA decapping"/>
    <property type="evidence" value="ECO:0007669"/>
    <property type="project" value="TreeGrafter"/>
</dbReference>
<dbReference type="eggNOG" id="COG0639">
    <property type="taxonomic scope" value="Bacteria"/>
</dbReference>
<dbReference type="InterPro" id="IPR029052">
    <property type="entry name" value="Metallo-depent_PP-like"/>
</dbReference>
<dbReference type="CDD" id="cd00144">
    <property type="entry name" value="MPP_PPP_family"/>
    <property type="match status" value="1"/>
</dbReference>
<dbReference type="GO" id="GO:0008803">
    <property type="term" value="F:bis(5'-nucleosyl)-tetraphosphatase (symmetrical) activity"/>
    <property type="evidence" value="ECO:0007669"/>
    <property type="project" value="TreeGrafter"/>
</dbReference>
<keyword evidence="3" id="KW-1185">Reference proteome</keyword>
<dbReference type="PRINTS" id="PR00114">
    <property type="entry name" value="STPHPHTASE"/>
</dbReference>
<accession>A0A075WT35</accession>
<dbReference type="InterPro" id="IPR006186">
    <property type="entry name" value="Ser/Thr-sp_prot-phosphatase"/>
</dbReference>
<dbReference type="OrthoDB" id="9779903at2"/>
<protein>
    <submittedName>
        <fullName evidence="2">Metallophosphatase</fullName>
    </submittedName>
</protein>
<dbReference type="GO" id="GO:0016791">
    <property type="term" value="F:phosphatase activity"/>
    <property type="evidence" value="ECO:0007669"/>
    <property type="project" value="TreeGrafter"/>
</dbReference>
<dbReference type="Proteomes" id="UP000028481">
    <property type="component" value="Chromosome"/>
</dbReference>
<gene>
    <name evidence="2" type="ORF">HL41_04175</name>
</gene>
<dbReference type="PANTHER" id="PTHR42850:SF4">
    <property type="entry name" value="ZINC-DEPENDENT ENDOPOLYPHOSPHATASE"/>
    <property type="match status" value="1"/>
</dbReference>
<organism evidence="2 3">
    <name type="scientific">Thermodesulfobacterium commune DSM 2178</name>
    <dbReference type="NCBI Taxonomy" id="289377"/>
    <lineage>
        <taxon>Bacteria</taxon>
        <taxon>Pseudomonadati</taxon>
        <taxon>Thermodesulfobacteriota</taxon>
        <taxon>Thermodesulfobacteria</taxon>
        <taxon>Thermodesulfobacteriales</taxon>
        <taxon>Thermodesulfobacteriaceae</taxon>
        <taxon>Thermodesulfobacterium</taxon>
    </lineage>
</organism>
<dbReference type="HOGENOM" id="CLU_023125_4_0_0"/>
<dbReference type="GO" id="GO:0005737">
    <property type="term" value="C:cytoplasm"/>
    <property type="evidence" value="ECO:0007669"/>
    <property type="project" value="TreeGrafter"/>
</dbReference>
<dbReference type="PROSITE" id="PS00125">
    <property type="entry name" value="SER_THR_PHOSPHATASE"/>
    <property type="match status" value="1"/>
</dbReference>
<reference evidence="2 3" key="1">
    <citation type="journal article" date="2015" name="Genome Announc.">
        <title>Genome Sequence of a Sulfate-Reducing Thermophilic Bacterium, Thermodesulfobacterium commune DSM 2178T (Phylum Thermodesulfobacteria).</title>
        <authorList>
            <person name="Bhatnagar S."/>
            <person name="Badger J.H."/>
            <person name="Madupu R."/>
            <person name="Khouri H.M."/>
            <person name="O'Connor E.M."/>
            <person name="Robb F.T."/>
            <person name="Ward N.L."/>
            <person name="Eisen J.A."/>
        </authorList>
    </citation>
    <scope>NUCLEOTIDE SEQUENCE [LARGE SCALE GENOMIC DNA]</scope>
    <source>
        <strain evidence="2 3">DSM 2178</strain>
    </source>
</reference>
<sequence length="219" mass="25505">MYEGLKIFAVGDIHGCLESLEALLEILPINWGKDLLIFLGDYIDRGENPRGVVEKIITLKKKYPEHVITLKGNHELMFEWFLEGKNVELFFYNGGEVTISQYYNSEKRMVELPLEHQIFFQELRLFFECEDYLFVHAGINPYKSLKDQTEEDFLWIRGLFYESKKVLPKTVVFGHTPFPTPFLGPDRIGIDTGCVYGGFLTAVMLPDIKFFQVKCKSRR</sequence>
<dbReference type="Gene3D" id="3.60.21.10">
    <property type="match status" value="1"/>
</dbReference>
<dbReference type="PANTHER" id="PTHR42850">
    <property type="entry name" value="METALLOPHOSPHOESTERASE"/>
    <property type="match status" value="1"/>
</dbReference>
<dbReference type="SUPFAM" id="SSF56300">
    <property type="entry name" value="Metallo-dependent phosphatases"/>
    <property type="match status" value="1"/>
</dbReference>
<name>A0A075WT35_9BACT</name>
<dbReference type="AlphaFoldDB" id="A0A075WT35"/>
<proteinExistence type="predicted"/>
<dbReference type="STRING" id="289377.HL41_04175"/>
<evidence type="ECO:0000313" key="2">
    <source>
        <dbReference type="EMBL" id="AIH04031.1"/>
    </source>
</evidence>
<dbReference type="InterPro" id="IPR004843">
    <property type="entry name" value="Calcineurin-like_PHP"/>
</dbReference>
<dbReference type="InterPro" id="IPR050126">
    <property type="entry name" value="Ap4A_hydrolase"/>
</dbReference>
<evidence type="ECO:0000259" key="1">
    <source>
        <dbReference type="PROSITE" id="PS00125"/>
    </source>
</evidence>